<keyword evidence="3" id="KW-1185">Reference proteome</keyword>
<sequence>MKISLKKCHFAYSELKALGHVVSGLSLGIDKSKVAAVLLKPMPQTKKGMQSFLVFAVYYRQHIQDFARIAKLLYNLCDPQKVYEFTEERVKAYEELKSSLTNAAFLLMPDCKLTFKLYIDACGEGLGAALHQTQIINDKPVEGLICFI</sequence>
<dbReference type="OrthoDB" id="8057740at2759"/>
<dbReference type="InterPro" id="IPR041577">
    <property type="entry name" value="RT_RNaseH_2"/>
</dbReference>
<dbReference type="InterPro" id="IPR051320">
    <property type="entry name" value="Viral_Replic_Matur_Polypro"/>
</dbReference>
<protein>
    <recommendedName>
        <fullName evidence="1">Reverse transcriptase/retrotransposon-derived protein RNase H-like domain-containing protein</fullName>
    </recommendedName>
</protein>
<proteinExistence type="predicted"/>
<dbReference type="PANTHER" id="PTHR33064">
    <property type="entry name" value="POL PROTEIN"/>
    <property type="match status" value="1"/>
</dbReference>
<reference evidence="2" key="1">
    <citation type="submission" date="2021-03" db="EMBL/GenBank/DDBJ databases">
        <title>Draft genome sequence of rust myrtle Austropuccinia psidii MF-1, a brazilian biotype.</title>
        <authorList>
            <person name="Quecine M.C."/>
            <person name="Pachon D.M.R."/>
            <person name="Bonatelli M.L."/>
            <person name="Correr F.H."/>
            <person name="Franceschini L.M."/>
            <person name="Leite T.F."/>
            <person name="Margarido G.R.A."/>
            <person name="Almeida C.A."/>
            <person name="Ferrarezi J.A."/>
            <person name="Labate C.A."/>
        </authorList>
    </citation>
    <scope>NUCLEOTIDE SEQUENCE</scope>
    <source>
        <strain evidence="2">MF-1</strain>
    </source>
</reference>
<dbReference type="SUPFAM" id="SSF56672">
    <property type="entry name" value="DNA/RNA polymerases"/>
    <property type="match status" value="1"/>
</dbReference>
<dbReference type="Pfam" id="PF17919">
    <property type="entry name" value="RT_RNaseH_2"/>
    <property type="match status" value="1"/>
</dbReference>
<dbReference type="EMBL" id="AVOT02019398">
    <property type="protein sequence ID" value="MBW0506914.1"/>
    <property type="molecule type" value="Genomic_DNA"/>
</dbReference>
<dbReference type="Gene3D" id="3.30.70.270">
    <property type="match status" value="1"/>
</dbReference>
<dbReference type="InterPro" id="IPR043128">
    <property type="entry name" value="Rev_trsase/Diguanyl_cyclase"/>
</dbReference>
<name>A0A9Q3DPA0_9BASI</name>
<comment type="caution">
    <text evidence="2">The sequence shown here is derived from an EMBL/GenBank/DDBJ whole genome shotgun (WGS) entry which is preliminary data.</text>
</comment>
<dbReference type="InterPro" id="IPR043502">
    <property type="entry name" value="DNA/RNA_pol_sf"/>
</dbReference>
<organism evidence="2 3">
    <name type="scientific">Austropuccinia psidii MF-1</name>
    <dbReference type="NCBI Taxonomy" id="1389203"/>
    <lineage>
        <taxon>Eukaryota</taxon>
        <taxon>Fungi</taxon>
        <taxon>Dikarya</taxon>
        <taxon>Basidiomycota</taxon>
        <taxon>Pucciniomycotina</taxon>
        <taxon>Pucciniomycetes</taxon>
        <taxon>Pucciniales</taxon>
        <taxon>Sphaerophragmiaceae</taxon>
        <taxon>Austropuccinia</taxon>
    </lineage>
</organism>
<evidence type="ECO:0000313" key="2">
    <source>
        <dbReference type="EMBL" id="MBW0506914.1"/>
    </source>
</evidence>
<dbReference type="PANTHER" id="PTHR33064:SF37">
    <property type="entry name" value="RIBONUCLEASE H"/>
    <property type="match status" value="1"/>
</dbReference>
<accession>A0A9Q3DPA0</accession>
<gene>
    <name evidence="2" type="ORF">O181_046629</name>
</gene>
<dbReference type="AlphaFoldDB" id="A0A9Q3DPA0"/>
<evidence type="ECO:0000313" key="3">
    <source>
        <dbReference type="Proteomes" id="UP000765509"/>
    </source>
</evidence>
<feature type="domain" description="Reverse transcriptase/retrotransposon-derived protein RNase H-like" evidence="1">
    <location>
        <begin position="85"/>
        <end position="135"/>
    </location>
</feature>
<dbReference type="Proteomes" id="UP000765509">
    <property type="component" value="Unassembled WGS sequence"/>
</dbReference>
<evidence type="ECO:0000259" key="1">
    <source>
        <dbReference type="Pfam" id="PF17919"/>
    </source>
</evidence>